<name>A0AA39Q3Q8_9AGAR</name>
<keyword evidence="1" id="KW-0472">Membrane</keyword>
<dbReference type="InterPro" id="IPR045339">
    <property type="entry name" value="DUF6534"/>
</dbReference>
<dbReference type="AlphaFoldDB" id="A0AA39Q3Q8"/>
<evidence type="ECO:0000256" key="1">
    <source>
        <dbReference type="SAM" id="Phobius"/>
    </source>
</evidence>
<evidence type="ECO:0000259" key="2">
    <source>
        <dbReference type="Pfam" id="PF20152"/>
    </source>
</evidence>
<accession>A0AA39Q3Q8</accession>
<evidence type="ECO:0000313" key="4">
    <source>
        <dbReference type="Proteomes" id="UP001175228"/>
    </source>
</evidence>
<keyword evidence="4" id="KW-1185">Reference proteome</keyword>
<dbReference type="EMBL" id="JAUEPU010000019">
    <property type="protein sequence ID" value="KAK0495050.1"/>
    <property type="molecule type" value="Genomic_DNA"/>
</dbReference>
<proteinExistence type="predicted"/>
<sequence length="69" mass="7856">TQMLVTKLIHLIIETGSLTAAIMLVILILFFAFPHEAFYAMPTLIISKLYTNTIYMVLNSHIRIMSGRD</sequence>
<organism evidence="3 4">
    <name type="scientific">Armillaria luteobubalina</name>
    <dbReference type="NCBI Taxonomy" id="153913"/>
    <lineage>
        <taxon>Eukaryota</taxon>
        <taxon>Fungi</taxon>
        <taxon>Dikarya</taxon>
        <taxon>Basidiomycota</taxon>
        <taxon>Agaricomycotina</taxon>
        <taxon>Agaricomycetes</taxon>
        <taxon>Agaricomycetidae</taxon>
        <taxon>Agaricales</taxon>
        <taxon>Marasmiineae</taxon>
        <taxon>Physalacriaceae</taxon>
        <taxon>Armillaria</taxon>
    </lineage>
</organism>
<dbReference type="Pfam" id="PF20152">
    <property type="entry name" value="DUF6534"/>
    <property type="match status" value="1"/>
</dbReference>
<keyword evidence="1" id="KW-0812">Transmembrane</keyword>
<feature type="non-terminal residue" evidence="3">
    <location>
        <position position="1"/>
    </location>
</feature>
<feature type="non-terminal residue" evidence="3">
    <location>
        <position position="69"/>
    </location>
</feature>
<feature type="transmembrane region" description="Helical" evidence="1">
    <location>
        <begin position="39"/>
        <end position="58"/>
    </location>
</feature>
<dbReference type="Proteomes" id="UP001175228">
    <property type="component" value="Unassembled WGS sequence"/>
</dbReference>
<protein>
    <recommendedName>
        <fullName evidence="2">DUF6534 domain-containing protein</fullName>
    </recommendedName>
</protein>
<comment type="caution">
    <text evidence="3">The sequence shown here is derived from an EMBL/GenBank/DDBJ whole genome shotgun (WGS) entry which is preliminary data.</text>
</comment>
<keyword evidence="1" id="KW-1133">Transmembrane helix</keyword>
<evidence type="ECO:0000313" key="3">
    <source>
        <dbReference type="EMBL" id="KAK0495050.1"/>
    </source>
</evidence>
<feature type="transmembrane region" description="Helical" evidence="1">
    <location>
        <begin position="12"/>
        <end position="33"/>
    </location>
</feature>
<feature type="domain" description="DUF6534" evidence="2">
    <location>
        <begin position="4"/>
        <end position="60"/>
    </location>
</feature>
<gene>
    <name evidence="3" type="ORF">EDD18DRAFT_1046197</name>
</gene>
<reference evidence="3" key="1">
    <citation type="submission" date="2023-06" db="EMBL/GenBank/DDBJ databases">
        <authorList>
            <consortium name="Lawrence Berkeley National Laboratory"/>
            <person name="Ahrendt S."/>
            <person name="Sahu N."/>
            <person name="Indic B."/>
            <person name="Wong-Bajracharya J."/>
            <person name="Merenyi Z."/>
            <person name="Ke H.-M."/>
            <person name="Monk M."/>
            <person name="Kocsube S."/>
            <person name="Drula E."/>
            <person name="Lipzen A."/>
            <person name="Balint B."/>
            <person name="Henrissat B."/>
            <person name="Andreopoulos B."/>
            <person name="Martin F.M."/>
            <person name="Harder C.B."/>
            <person name="Rigling D."/>
            <person name="Ford K.L."/>
            <person name="Foster G.D."/>
            <person name="Pangilinan J."/>
            <person name="Papanicolaou A."/>
            <person name="Barry K."/>
            <person name="LaButti K."/>
            <person name="Viragh M."/>
            <person name="Koriabine M."/>
            <person name="Yan M."/>
            <person name="Riley R."/>
            <person name="Champramary S."/>
            <person name="Plett K.L."/>
            <person name="Tsai I.J."/>
            <person name="Slot J."/>
            <person name="Sipos G."/>
            <person name="Plett J."/>
            <person name="Nagy L.G."/>
            <person name="Grigoriev I.V."/>
        </authorList>
    </citation>
    <scope>NUCLEOTIDE SEQUENCE</scope>
    <source>
        <strain evidence="3">HWK02</strain>
    </source>
</reference>